<dbReference type="InterPro" id="IPR018948">
    <property type="entry name" value="GTP-bd_TrmE_N"/>
</dbReference>
<dbReference type="GO" id="GO:0042802">
    <property type="term" value="F:identical protein binding"/>
    <property type="evidence" value="ECO:0007669"/>
    <property type="project" value="UniProtKB-ARBA"/>
</dbReference>
<dbReference type="InterPro" id="IPR004520">
    <property type="entry name" value="GTPase_MnmE"/>
</dbReference>
<feature type="binding site" evidence="10">
    <location>
        <begin position="232"/>
        <end position="237"/>
    </location>
    <ligand>
        <name>GTP</name>
        <dbReference type="ChEBI" id="CHEBI:37565"/>
    </ligand>
</feature>
<dbReference type="STRING" id="870242.cpu_06000"/>
<dbReference type="GO" id="GO:0046872">
    <property type="term" value="F:metal ion binding"/>
    <property type="evidence" value="ECO:0007669"/>
    <property type="project" value="UniProtKB-KW"/>
</dbReference>
<dbReference type="Pfam" id="PF10396">
    <property type="entry name" value="TrmE_N"/>
    <property type="match status" value="1"/>
</dbReference>
<dbReference type="NCBIfam" id="TIGR00231">
    <property type="entry name" value="small_GTP"/>
    <property type="match status" value="1"/>
</dbReference>
<feature type="binding site" evidence="10">
    <location>
        <begin position="276"/>
        <end position="279"/>
    </location>
    <ligand>
        <name>GTP</name>
        <dbReference type="ChEBI" id="CHEBI:37565"/>
    </ligand>
</feature>
<keyword evidence="3 10" id="KW-0819">tRNA processing</keyword>
<name>A0A1L8CT28_9THEO</name>
<proteinExistence type="inferred from homology"/>
<evidence type="ECO:0000256" key="8">
    <source>
        <dbReference type="ARBA" id="ARBA00022958"/>
    </source>
</evidence>
<dbReference type="FunFam" id="3.30.1360.120:FF:000003">
    <property type="entry name" value="tRNA modification GTPase MnmE"/>
    <property type="match status" value="1"/>
</dbReference>
<evidence type="ECO:0000256" key="9">
    <source>
        <dbReference type="ARBA" id="ARBA00023134"/>
    </source>
</evidence>
<dbReference type="InterPro" id="IPR031168">
    <property type="entry name" value="G_TrmE"/>
</dbReference>
<dbReference type="GO" id="GO:0030488">
    <property type="term" value="P:tRNA methylation"/>
    <property type="evidence" value="ECO:0007669"/>
    <property type="project" value="TreeGrafter"/>
</dbReference>
<evidence type="ECO:0000256" key="5">
    <source>
        <dbReference type="ARBA" id="ARBA00022741"/>
    </source>
</evidence>
<feature type="binding site" evidence="10">
    <location>
        <position position="461"/>
    </location>
    <ligand>
        <name>(6S)-5-formyl-5,6,7,8-tetrahydrofolate</name>
        <dbReference type="ChEBI" id="CHEBI:57457"/>
    </ligand>
</feature>
<dbReference type="PROSITE" id="PS51709">
    <property type="entry name" value="G_TRME"/>
    <property type="match status" value="1"/>
</dbReference>
<feature type="binding site" evidence="10">
    <location>
        <position position="256"/>
    </location>
    <ligand>
        <name>K(+)</name>
        <dbReference type="ChEBI" id="CHEBI:29103"/>
    </ligand>
</feature>
<dbReference type="SUPFAM" id="SSF52540">
    <property type="entry name" value="P-loop containing nucleoside triphosphate hydrolases"/>
    <property type="match status" value="1"/>
</dbReference>
<evidence type="ECO:0000256" key="6">
    <source>
        <dbReference type="ARBA" id="ARBA00022801"/>
    </source>
</evidence>
<dbReference type="FunFam" id="3.40.50.300:FF:000494">
    <property type="entry name" value="tRNA modification GTPase MnmE"/>
    <property type="match status" value="1"/>
</dbReference>
<feature type="binding site" evidence="10">
    <location>
        <position position="236"/>
    </location>
    <ligand>
        <name>Mg(2+)</name>
        <dbReference type="ChEBI" id="CHEBI:18420"/>
    </ligand>
</feature>
<dbReference type="HAMAP" id="MF_00379">
    <property type="entry name" value="GTPase_MnmE"/>
    <property type="match status" value="1"/>
</dbReference>
<evidence type="ECO:0000256" key="3">
    <source>
        <dbReference type="ARBA" id="ARBA00022694"/>
    </source>
</evidence>
<evidence type="ECO:0000256" key="7">
    <source>
        <dbReference type="ARBA" id="ARBA00022842"/>
    </source>
</evidence>
<evidence type="ECO:0000313" key="14">
    <source>
        <dbReference type="Proteomes" id="UP000187485"/>
    </source>
</evidence>
<dbReference type="GO" id="GO:0005829">
    <property type="term" value="C:cytosol"/>
    <property type="evidence" value="ECO:0007669"/>
    <property type="project" value="TreeGrafter"/>
</dbReference>
<comment type="subunit">
    <text evidence="10">Homodimer. Heterotetramer of two MnmE and two MnmG subunits.</text>
</comment>
<dbReference type="InterPro" id="IPR027417">
    <property type="entry name" value="P-loop_NTPase"/>
</dbReference>
<comment type="caution">
    <text evidence="13">The sequence shown here is derived from an EMBL/GenBank/DDBJ whole genome shotgun (WGS) entry which is preliminary data.</text>
</comment>
<feature type="binding site" evidence="10">
    <location>
        <position position="232"/>
    </location>
    <ligand>
        <name>K(+)</name>
        <dbReference type="ChEBI" id="CHEBI:29103"/>
    </ligand>
</feature>
<dbReference type="CDD" id="cd14858">
    <property type="entry name" value="TrmE_N"/>
    <property type="match status" value="1"/>
</dbReference>
<dbReference type="NCBIfam" id="NF003661">
    <property type="entry name" value="PRK05291.1-3"/>
    <property type="match status" value="1"/>
</dbReference>
<dbReference type="GO" id="GO:0003924">
    <property type="term" value="F:GTPase activity"/>
    <property type="evidence" value="ECO:0007669"/>
    <property type="project" value="UniProtKB-UniRule"/>
</dbReference>
<evidence type="ECO:0000256" key="11">
    <source>
        <dbReference type="RuleBase" id="RU003313"/>
    </source>
</evidence>
<feature type="binding site" evidence="10">
    <location>
        <begin position="251"/>
        <end position="257"/>
    </location>
    <ligand>
        <name>GTP</name>
        <dbReference type="ChEBI" id="CHEBI:37565"/>
    </ligand>
</feature>
<dbReference type="InterPro" id="IPR005225">
    <property type="entry name" value="Small_GTP-bd"/>
</dbReference>
<organism evidence="13 14">
    <name type="scientific">Carboxydothermus pertinax</name>
    <dbReference type="NCBI Taxonomy" id="870242"/>
    <lineage>
        <taxon>Bacteria</taxon>
        <taxon>Bacillati</taxon>
        <taxon>Bacillota</taxon>
        <taxon>Clostridia</taxon>
        <taxon>Thermoanaerobacterales</taxon>
        <taxon>Thermoanaerobacteraceae</taxon>
        <taxon>Carboxydothermus</taxon>
    </lineage>
</organism>
<evidence type="ECO:0000256" key="4">
    <source>
        <dbReference type="ARBA" id="ARBA00022723"/>
    </source>
</evidence>
<evidence type="ECO:0000256" key="1">
    <source>
        <dbReference type="ARBA" id="ARBA00011043"/>
    </source>
</evidence>
<accession>A0A1L8CT28</accession>
<evidence type="ECO:0000256" key="2">
    <source>
        <dbReference type="ARBA" id="ARBA00022490"/>
    </source>
</evidence>
<dbReference type="RefSeq" id="WP_075858531.1">
    <property type="nucleotide sequence ID" value="NZ_BDJK01000009.1"/>
</dbReference>
<keyword evidence="14" id="KW-1185">Reference proteome</keyword>
<sequence>MIEDTIAAISTPLGEGGIGIVRVSGPFAIEAVKKIFLPHTEKDLATVRSYTLHYGKIIDPIDETLVDEVLVSVMRAPKSYTGEDVVEVNCHGGVVAVEKVLELILKEGVRLAEPGEFTKRAFLNGRIDLSQAEAVIDIIRAKTEAGLKIAGRQLSGEVREKINTVRQKIINILAHIEVSIDYPEYEFDEISPETASKNLDEIILDIEKLLSSYERGRIFKEGITAVIAGKPNVGKSSLLNALLRKKRAIVTDIPGTTRDVIEDYLNLKGIPVKIVDTAGIRETEDLVEKLGVEKTREYLNQADVTLFVVDVSLGLDENDKKILGLINKEKSLLVLNKIDLVSKGLNIEEYLQKTGIKRFVPFSAKKLTGLETLEDQLYELLIPEQEGISENALISNLRHKNYLEKALHSLYAAKKLVLSGESVDIVAIDLNEALKDLGAITGDTLGEEIINEIFAQFCVGK</sequence>
<dbReference type="PANTHER" id="PTHR42714">
    <property type="entry name" value="TRNA MODIFICATION GTPASE GTPBP3"/>
    <property type="match status" value="1"/>
</dbReference>
<comment type="similarity">
    <text evidence="1 10 11">Belongs to the TRAFAC class TrmE-Era-EngA-EngB-Septin-like GTPase superfamily. TrmE GTPase family.</text>
</comment>
<feature type="binding site" evidence="10">
    <location>
        <position position="22"/>
    </location>
    <ligand>
        <name>(6S)-5-formyl-5,6,7,8-tetrahydrofolate</name>
        <dbReference type="ChEBI" id="CHEBI:57457"/>
    </ligand>
</feature>
<feature type="binding site" evidence="10">
    <location>
        <position position="126"/>
    </location>
    <ligand>
        <name>(6S)-5-formyl-5,6,7,8-tetrahydrofolate</name>
        <dbReference type="ChEBI" id="CHEBI:57457"/>
    </ligand>
</feature>
<dbReference type="CDD" id="cd04164">
    <property type="entry name" value="trmE"/>
    <property type="match status" value="1"/>
</dbReference>
<dbReference type="AlphaFoldDB" id="A0A1L8CT28"/>
<keyword evidence="8 10" id="KW-0630">Potassium</keyword>
<reference evidence="14" key="1">
    <citation type="submission" date="2016-12" db="EMBL/GenBank/DDBJ databases">
        <title>Draft Genome Sequences od Carboxydothermus pertinax and islandicus, Hydrogenogenic Carboxydotrophic Bacteria.</title>
        <authorList>
            <person name="Fukuyama Y."/>
            <person name="Ohmae K."/>
            <person name="Yoneda Y."/>
            <person name="Yoshida T."/>
            <person name="Sako Y."/>
        </authorList>
    </citation>
    <scope>NUCLEOTIDE SEQUENCE [LARGE SCALE GENOMIC DNA]</scope>
    <source>
        <strain evidence="14">Ug1</strain>
    </source>
</reference>
<dbReference type="NCBIfam" id="TIGR00450">
    <property type="entry name" value="mnmE_trmE_thdF"/>
    <property type="match status" value="1"/>
</dbReference>
<gene>
    <name evidence="10" type="primary">mnmE</name>
    <name evidence="10" type="synonym">trmE</name>
    <name evidence="13" type="ORF">cpu_06000</name>
</gene>
<keyword evidence="6 10" id="KW-0378">Hydrolase</keyword>
<keyword evidence="9 10" id="KW-0342">GTP-binding</keyword>
<dbReference type="Proteomes" id="UP000187485">
    <property type="component" value="Unassembled WGS sequence"/>
</dbReference>
<dbReference type="Pfam" id="PF01926">
    <property type="entry name" value="MMR_HSR1"/>
    <property type="match status" value="1"/>
</dbReference>
<protein>
    <recommendedName>
        <fullName evidence="10">tRNA modification GTPase MnmE</fullName>
        <ecNumber evidence="10">3.6.-.-</ecNumber>
    </recommendedName>
</protein>
<feature type="binding site" evidence="10">
    <location>
        <position position="253"/>
    </location>
    <ligand>
        <name>K(+)</name>
        <dbReference type="ChEBI" id="CHEBI:29103"/>
    </ligand>
</feature>
<comment type="function">
    <text evidence="10">Exhibits a very high intrinsic GTPase hydrolysis rate. Involved in the addition of a carboxymethylaminomethyl (cmnm) group at the wobble position (U34) of certain tRNAs, forming tRNA-cmnm(5)s(2)U34.</text>
</comment>
<dbReference type="Pfam" id="PF12631">
    <property type="entry name" value="MnmE_helical"/>
    <property type="match status" value="1"/>
</dbReference>
<dbReference type="OrthoDB" id="9805918at2"/>
<evidence type="ECO:0000256" key="10">
    <source>
        <dbReference type="HAMAP-Rule" id="MF_00379"/>
    </source>
</evidence>
<dbReference type="Gene3D" id="3.40.50.300">
    <property type="entry name" value="P-loop containing nucleotide triphosphate hydrolases"/>
    <property type="match status" value="1"/>
</dbReference>
<dbReference type="InterPro" id="IPR025867">
    <property type="entry name" value="MnmE_helical"/>
</dbReference>
<keyword evidence="4 10" id="KW-0479">Metal-binding</keyword>
<comment type="cofactor">
    <cofactor evidence="10">
        <name>K(+)</name>
        <dbReference type="ChEBI" id="CHEBI:29103"/>
    </cofactor>
    <text evidence="10">Binds 1 potassium ion per subunit.</text>
</comment>
<evidence type="ECO:0000313" key="13">
    <source>
        <dbReference type="EMBL" id="GAV22090.1"/>
    </source>
</evidence>
<keyword evidence="7 10" id="KW-0460">Magnesium</keyword>
<dbReference type="InterPro" id="IPR027266">
    <property type="entry name" value="TrmE/GcvT-like"/>
</dbReference>
<comment type="subcellular location">
    <subcellularLocation>
        <location evidence="10">Cytoplasm</location>
    </subcellularLocation>
</comment>
<feature type="binding site" evidence="10">
    <location>
        <position position="257"/>
    </location>
    <ligand>
        <name>Mg(2+)</name>
        <dbReference type="ChEBI" id="CHEBI:18420"/>
    </ligand>
</feature>
<keyword evidence="2 10" id="KW-0963">Cytoplasm</keyword>
<dbReference type="PANTHER" id="PTHR42714:SF2">
    <property type="entry name" value="TRNA MODIFICATION GTPASE GTPBP3, MITOCHONDRIAL"/>
    <property type="match status" value="1"/>
</dbReference>
<dbReference type="InterPro" id="IPR006073">
    <property type="entry name" value="GTP-bd"/>
</dbReference>
<dbReference type="Gene3D" id="3.30.1360.120">
    <property type="entry name" value="Probable tRNA modification gtpase trme, domain 1"/>
    <property type="match status" value="1"/>
</dbReference>
<evidence type="ECO:0000259" key="12">
    <source>
        <dbReference type="PROSITE" id="PS51709"/>
    </source>
</evidence>
<comment type="caution">
    <text evidence="10">Lacks conserved residue(s) required for the propagation of feature annotation.</text>
</comment>
<dbReference type="Gene3D" id="1.20.120.430">
    <property type="entry name" value="tRNA modification GTPase MnmE domain 2"/>
    <property type="match status" value="1"/>
</dbReference>
<dbReference type="GO" id="GO:0002098">
    <property type="term" value="P:tRNA wobble uridine modification"/>
    <property type="evidence" value="ECO:0007669"/>
    <property type="project" value="TreeGrafter"/>
</dbReference>
<dbReference type="InterPro" id="IPR027368">
    <property type="entry name" value="MnmE_dom2"/>
</dbReference>
<dbReference type="EMBL" id="BDJK01000009">
    <property type="protein sequence ID" value="GAV22090.1"/>
    <property type="molecule type" value="Genomic_DNA"/>
</dbReference>
<feature type="binding site" evidence="10">
    <location>
        <position position="87"/>
    </location>
    <ligand>
        <name>(6S)-5-formyl-5,6,7,8-tetrahydrofolate</name>
        <dbReference type="ChEBI" id="CHEBI:57457"/>
    </ligand>
</feature>
<keyword evidence="5 10" id="KW-0547">Nucleotide-binding</keyword>
<feature type="domain" description="TrmE-type G" evidence="12">
    <location>
        <begin position="222"/>
        <end position="382"/>
    </location>
</feature>
<dbReference type="EC" id="3.6.-.-" evidence="10"/>
<dbReference type="GO" id="GO:0005525">
    <property type="term" value="F:GTP binding"/>
    <property type="evidence" value="ECO:0007669"/>
    <property type="project" value="UniProtKB-UniRule"/>
</dbReference>
<feature type="binding site" evidence="10">
    <location>
        <position position="251"/>
    </location>
    <ligand>
        <name>K(+)</name>
        <dbReference type="ChEBI" id="CHEBI:29103"/>
    </ligand>
</feature>